<keyword evidence="2" id="KW-0472">Membrane</keyword>
<comment type="caution">
    <text evidence="3">The sequence shown here is derived from an EMBL/GenBank/DDBJ whole genome shotgun (WGS) entry which is preliminary data.</text>
</comment>
<dbReference type="Proteomes" id="UP000887116">
    <property type="component" value="Unassembled WGS sequence"/>
</dbReference>
<feature type="transmembrane region" description="Helical" evidence="2">
    <location>
        <begin position="56"/>
        <end position="76"/>
    </location>
</feature>
<gene>
    <name evidence="3" type="primary">AVEN_234485_1</name>
    <name evidence="3" type="ORF">TNCT_320691</name>
</gene>
<dbReference type="EMBL" id="BMAO01031344">
    <property type="protein sequence ID" value="GFQ74378.1"/>
    <property type="molecule type" value="Genomic_DNA"/>
</dbReference>
<organism evidence="3 4">
    <name type="scientific">Trichonephila clavata</name>
    <name type="common">Joro spider</name>
    <name type="synonym">Nephila clavata</name>
    <dbReference type="NCBI Taxonomy" id="2740835"/>
    <lineage>
        <taxon>Eukaryota</taxon>
        <taxon>Metazoa</taxon>
        <taxon>Ecdysozoa</taxon>
        <taxon>Arthropoda</taxon>
        <taxon>Chelicerata</taxon>
        <taxon>Arachnida</taxon>
        <taxon>Araneae</taxon>
        <taxon>Araneomorphae</taxon>
        <taxon>Entelegynae</taxon>
        <taxon>Araneoidea</taxon>
        <taxon>Nephilidae</taxon>
        <taxon>Trichonephila</taxon>
    </lineage>
</organism>
<sequence length="295" mass="34058">MCVAGVNTLLWTSLRHLSRLNRDYNPLIHHREEPMLYLKSEVCEQEKELEMRNPSLHSAVIIVAIVAITIIAVYKWRRRRNMLGKYSKDIYVDTNNNLKEYNVFDDEIPDDMLQRLYNMQILLSNLPHTNQSKTWLCQVLSCIQRLVKNSVDDESADDISGETWDDIEEGFKAVLEALSAPQDQASRNVSFTEMVDKSVQVNFEEDLCVQQNDQIYSERRLIEKAKQDQQFKLNSRSDILLQEESEAEPQTKNTNEDSRSPIIDLSASEVPTKAGGSTLNIQIEFDRNIYIGNLN</sequence>
<dbReference type="AlphaFoldDB" id="A0A8X6F9F4"/>
<evidence type="ECO:0000256" key="1">
    <source>
        <dbReference type="SAM" id="MobiDB-lite"/>
    </source>
</evidence>
<reference evidence="3" key="1">
    <citation type="submission" date="2020-07" db="EMBL/GenBank/DDBJ databases">
        <title>Multicomponent nature underlies the extraordinary mechanical properties of spider dragline silk.</title>
        <authorList>
            <person name="Kono N."/>
            <person name="Nakamura H."/>
            <person name="Mori M."/>
            <person name="Yoshida Y."/>
            <person name="Ohtoshi R."/>
            <person name="Malay A.D."/>
            <person name="Moran D.A.P."/>
            <person name="Tomita M."/>
            <person name="Numata K."/>
            <person name="Arakawa K."/>
        </authorList>
    </citation>
    <scope>NUCLEOTIDE SEQUENCE</scope>
</reference>
<protein>
    <submittedName>
        <fullName evidence="3">Uncharacterized protein</fullName>
    </submittedName>
</protein>
<name>A0A8X6F9F4_TRICU</name>
<evidence type="ECO:0000256" key="2">
    <source>
        <dbReference type="SAM" id="Phobius"/>
    </source>
</evidence>
<keyword evidence="2" id="KW-0812">Transmembrane</keyword>
<accession>A0A8X6F9F4</accession>
<feature type="region of interest" description="Disordered" evidence="1">
    <location>
        <begin position="242"/>
        <end position="268"/>
    </location>
</feature>
<evidence type="ECO:0000313" key="4">
    <source>
        <dbReference type="Proteomes" id="UP000887116"/>
    </source>
</evidence>
<keyword evidence="4" id="KW-1185">Reference proteome</keyword>
<dbReference type="OrthoDB" id="6432539at2759"/>
<proteinExistence type="predicted"/>
<keyword evidence="2" id="KW-1133">Transmembrane helix</keyword>
<evidence type="ECO:0000313" key="3">
    <source>
        <dbReference type="EMBL" id="GFQ74378.1"/>
    </source>
</evidence>